<organism evidence="1">
    <name type="scientific">uncultured Acetobacteraceae bacterium</name>
    <dbReference type="NCBI Taxonomy" id="169975"/>
    <lineage>
        <taxon>Bacteria</taxon>
        <taxon>Pseudomonadati</taxon>
        <taxon>Pseudomonadota</taxon>
        <taxon>Alphaproteobacteria</taxon>
        <taxon>Acetobacterales</taxon>
        <taxon>Acetobacteraceae</taxon>
        <taxon>environmental samples</taxon>
    </lineage>
</organism>
<sequence length="175" mass="17310">AAVSGPLFGGLPLDLAAAGKADARAELAASGHSAAALLATLEGTVAFGARGGILNGYDLGAVQAASALPDLSEAEAALRRALEGGGATEFERLEGTARFADGRATLGEASVSTEGGAVASATGSVDVGRGGALDLRVATRPVAEAPEIGLLLAGPAADPRRQPELAPFLRWRAEQ</sequence>
<evidence type="ECO:0000313" key="1">
    <source>
        <dbReference type="EMBL" id="CAA9284773.1"/>
    </source>
</evidence>
<name>A0A6J4JQR5_9PROT</name>
<dbReference type="EMBL" id="CADCTG010000319">
    <property type="protein sequence ID" value="CAA9284773.1"/>
    <property type="molecule type" value="Genomic_DNA"/>
</dbReference>
<dbReference type="InterPro" id="IPR052894">
    <property type="entry name" value="AsmA-related"/>
</dbReference>
<reference evidence="1" key="1">
    <citation type="submission" date="2020-02" db="EMBL/GenBank/DDBJ databases">
        <authorList>
            <person name="Meier V. D."/>
        </authorList>
    </citation>
    <scope>NUCLEOTIDE SEQUENCE</scope>
    <source>
        <strain evidence="1">AVDCRST_MAG08</strain>
    </source>
</reference>
<feature type="non-terminal residue" evidence="1">
    <location>
        <position position="1"/>
    </location>
</feature>
<dbReference type="AlphaFoldDB" id="A0A6J4JQR5"/>
<dbReference type="GO" id="GO:0090313">
    <property type="term" value="P:regulation of protein targeting to membrane"/>
    <property type="evidence" value="ECO:0007669"/>
    <property type="project" value="TreeGrafter"/>
</dbReference>
<proteinExistence type="predicted"/>
<dbReference type="PANTHER" id="PTHR30441:SF4">
    <property type="entry name" value="PROTEIN ASMA"/>
    <property type="match status" value="1"/>
</dbReference>
<protein>
    <submittedName>
        <fullName evidence="1">Uncharacterized protein</fullName>
    </submittedName>
</protein>
<accession>A0A6J4JQR5</accession>
<dbReference type="GO" id="GO:0005886">
    <property type="term" value="C:plasma membrane"/>
    <property type="evidence" value="ECO:0007669"/>
    <property type="project" value="TreeGrafter"/>
</dbReference>
<dbReference type="PANTHER" id="PTHR30441">
    <property type="entry name" value="DUF748 DOMAIN-CONTAINING PROTEIN"/>
    <property type="match status" value="1"/>
</dbReference>
<gene>
    <name evidence="1" type="ORF">AVDCRST_MAG08-4128</name>
</gene>